<evidence type="ECO:0000256" key="7">
    <source>
        <dbReference type="ARBA" id="ARBA00023306"/>
    </source>
</evidence>
<keyword evidence="7 8" id="KW-0131">Cell cycle</keyword>
<keyword evidence="5 8" id="KW-1133">Transmembrane helix</keyword>
<dbReference type="SMART" id="SM00771">
    <property type="entry name" value="ZipA_C"/>
    <property type="match status" value="1"/>
</dbReference>
<comment type="subcellular location">
    <subcellularLocation>
        <location evidence="8">Cell inner membrane</location>
        <topology evidence="8">Single-pass type I membrane protein</topology>
    </subcellularLocation>
    <text evidence="8">Localizes to the Z ring in an FtsZ-dependent manner.</text>
</comment>
<dbReference type="PANTHER" id="PTHR38685">
    <property type="entry name" value="CELL DIVISION PROTEIN ZIPA"/>
    <property type="match status" value="1"/>
</dbReference>
<dbReference type="HAMAP" id="MF_00509">
    <property type="entry name" value="ZipA"/>
    <property type="match status" value="1"/>
</dbReference>
<feature type="domain" description="ZipA C-terminal FtsZ-binding" evidence="11">
    <location>
        <begin position="158"/>
        <end position="288"/>
    </location>
</feature>
<dbReference type="InterPro" id="IPR036765">
    <property type="entry name" value="ZipA_FtsZ-bd_C_sf"/>
</dbReference>
<evidence type="ECO:0000256" key="5">
    <source>
        <dbReference type="ARBA" id="ARBA00022989"/>
    </source>
</evidence>
<protein>
    <recommendedName>
        <fullName evidence="8 9">Cell division protein ZipA</fullName>
    </recommendedName>
</protein>
<dbReference type="GO" id="GO:0005886">
    <property type="term" value="C:plasma membrane"/>
    <property type="evidence" value="ECO:0007669"/>
    <property type="project" value="UniProtKB-SubCell"/>
</dbReference>
<dbReference type="PANTHER" id="PTHR38685:SF1">
    <property type="entry name" value="CELL DIVISION PROTEIN ZIPA"/>
    <property type="match status" value="1"/>
</dbReference>
<comment type="similarity">
    <text evidence="8 9">Belongs to the ZipA family.</text>
</comment>
<feature type="region of interest" description="Disordered" evidence="10">
    <location>
        <begin position="128"/>
        <end position="151"/>
    </location>
</feature>
<evidence type="ECO:0000259" key="11">
    <source>
        <dbReference type="SMART" id="SM00771"/>
    </source>
</evidence>
<keyword evidence="4 8" id="KW-0812">Transmembrane</keyword>
<evidence type="ECO:0000313" key="13">
    <source>
        <dbReference type="Proteomes" id="UP000298050"/>
    </source>
</evidence>
<feature type="transmembrane region" description="Helical" evidence="8">
    <location>
        <begin position="6"/>
        <end position="26"/>
    </location>
</feature>
<evidence type="ECO:0000256" key="10">
    <source>
        <dbReference type="SAM" id="MobiDB-lite"/>
    </source>
</evidence>
<dbReference type="AlphaFoldDB" id="A0A4Z0M6Q3"/>
<feature type="compositionally biased region" description="Basic and acidic residues" evidence="10">
    <location>
        <begin position="50"/>
        <end position="59"/>
    </location>
</feature>
<dbReference type="Proteomes" id="UP000298050">
    <property type="component" value="Unassembled WGS sequence"/>
</dbReference>
<comment type="function">
    <text evidence="8 9">Essential cell division protein that stabilizes the FtsZ protofilaments by cross-linking them and that serves as a cytoplasmic membrane anchor for the Z ring. Also required for the recruitment to the septal ring of downstream cell division proteins.</text>
</comment>
<evidence type="ECO:0000256" key="8">
    <source>
        <dbReference type="HAMAP-Rule" id="MF_00509"/>
    </source>
</evidence>
<keyword evidence="6 8" id="KW-0472">Membrane</keyword>
<reference evidence="12 13" key="1">
    <citation type="submission" date="2019-04" db="EMBL/GenBank/DDBJ databases">
        <title>Taxonomy of novel Haliea sp. from mangrove soil of West Coast of India.</title>
        <authorList>
            <person name="Verma A."/>
            <person name="Kumar P."/>
            <person name="Krishnamurthi S."/>
        </authorList>
    </citation>
    <scope>NUCLEOTIDE SEQUENCE [LARGE SCALE GENOMIC DNA]</scope>
    <source>
        <strain evidence="12 13">SAOS-164</strain>
    </source>
</reference>
<keyword evidence="1 8" id="KW-1003">Cell membrane</keyword>
<keyword evidence="2 8" id="KW-0997">Cell inner membrane</keyword>
<dbReference type="NCBIfam" id="TIGR02205">
    <property type="entry name" value="septum_zipA"/>
    <property type="match status" value="1"/>
</dbReference>
<dbReference type="GO" id="GO:0032153">
    <property type="term" value="C:cell division site"/>
    <property type="evidence" value="ECO:0007669"/>
    <property type="project" value="UniProtKB-UniRule"/>
</dbReference>
<dbReference type="GO" id="GO:0000917">
    <property type="term" value="P:division septum assembly"/>
    <property type="evidence" value="ECO:0007669"/>
    <property type="project" value="TreeGrafter"/>
</dbReference>
<sequence>MAELTIRDWMVIIGVLLIVAVLLDAWRRVRNERRSGVRMKLQPTGEEGEEPTRPDDLSWLKELPNGGARVVRRGDLLAAQAEYDARQEQEAATDIDAGAFDDEDHLAADLSGQRDDGQEDLLSGLSASRDDAEEDHADAAPAAVPLADDPGRLPRSQESEVFMLNVVARDPRGFRGEDILHILLACDLRFGDMNFFHRHEFEAGKGAIQFSVANMMQPGVFDIDNMGDFNTPGLVFFLTLPGPEDMMKAFDYMLETAQAVARNLGGDVLDESRSVLTRQTLEHSRQLIRDLERRLLARAR</sequence>
<accession>A0A4Z0M6Q3</accession>
<evidence type="ECO:0000256" key="9">
    <source>
        <dbReference type="RuleBase" id="RU003612"/>
    </source>
</evidence>
<evidence type="ECO:0000313" key="12">
    <source>
        <dbReference type="EMBL" id="TGD75201.1"/>
    </source>
</evidence>
<gene>
    <name evidence="8 12" type="primary">zipA</name>
    <name evidence="12" type="ORF">E4634_04155</name>
</gene>
<comment type="subunit">
    <text evidence="8">Interacts with FtsZ via their C-terminal domains.</text>
</comment>
<keyword evidence="3 8" id="KW-0132">Cell division</keyword>
<evidence type="ECO:0000256" key="3">
    <source>
        <dbReference type="ARBA" id="ARBA00022618"/>
    </source>
</evidence>
<dbReference type="InterPro" id="IPR011919">
    <property type="entry name" value="Cell_div_ZipA"/>
</dbReference>
<dbReference type="SUPFAM" id="SSF64383">
    <property type="entry name" value="Cell-division protein ZipA, C-terminal domain"/>
    <property type="match status" value="1"/>
</dbReference>
<feature type="compositionally biased region" description="Low complexity" evidence="10">
    <location>
        <begin position="139"/>
        <end position="148"/>
    </location>
</feature>
<dbReference type="GO" id="GO:0043093">
    <property type="term" value="P:FtsZ-dependent cytokinesis"/>
    <property type="evidence" value="ECO:0007669"/>
    <property type="project" value="UniProtKB-UniRule"/>
</dbReference>
<dbReference type="OrthoDB" id="7054914at2"/>
<keyword evidence="13" id="KW-1185">Reference proteome</keyword>
<dbReference type="Pfam" id="PF04354">
    <property type="entry name" value="ZipA_C"/>
    <property type="match status" value="1"/>
</dbReference>
<comment type="caution">
    <text evidence="12">The sequence shown here is derived from an EMBL/GenBank/DDBJ whole genome shotgun (WGS) entry which is preliminary data.</text>
</comment>
<dbReference type="InterPro" id="IPR007449">
    <property type="entry name" value="ZipA_FtsZ-bd_C"/>
</dbReference>
<organism evidence="12 13">
    <name type="scientific">Mangrovimicrobium sediminis</name>
    <dbReference type="NCBI Taxonomy" id="2562682"/>
    <lineage>
        <taxon>Bacteria</taxon>
        <taxon>Pseudomonadati</taxon>
        <taxon>Pseudomonadota</taxon>
        <taxon>Gammaproteobacteria</taxon>
        <taxon>Cellvibrionales</taxon>
        <taxon>Halieaceae</taxon>
        <taxon>Mangrovimicrobium</taxon>
    </lineage>
</organism>
<evidence type="ECO:0000256" key="1">
    <source>
        <dbReference type="ARBA" id="ARBA00022475"/>
    </source>
</evidence>
<feature type="region of interest" description="Disordered" evidence="10">
    <location>
        <begin position="40"/>
        <end position="59"/>
    </location>
</feature>
<name>A0A4Z0M6Q3_9GAMM</name>
<dbReference type="RefSeq" id="WP_135441342.1">
    <property type="nucleotide sequence ID" value="NZ_SRLE01000004.1"/>
</dbReference>
<proteinExistence type="inferred from homology"/>
<evidence type="ECO:0000256" key="2">
    <source>
        <dbReference type="ARBA" id="ARBA00022519"/>
    </source>
</evidence>
<evidence type="ECO:0000256" key="6">
    <source>
        <dbReference type="ARBA" id="ARBA00023136"/>
    </source>
</evidence>
<evidence type="ECO:0000256" key="4">
    <source>
        <dbReference type="ARBA" id="ARBA00022692"/>
    </source>
</evidence>
<dbReference type="EMBL" id="SRLE01000004">
    <property type="protein sequence ID" value="TGD75201.1"/>
    <property type="molecule type" value="Genomic_DNA"/>
</dbReference>
<dbReference type="Gene3D" id="3.30.1400.10">
    <property type="entry name" value="ZipA, C-terminal FtsZ-binding domain"/>
    <property type="match status" value="1"/>
</dbReference>